<dbReference type="GO" id="GO:0022857">
    <property type="term" value="F:transmembrane transporter activity"/>
    <property type="evidence" value="ECO:0007669"/>
    <property type="project" value="TreeGrafter"/>
</dbReference>
<evidence type="ECO:0000256" key="5">
    <source>
        <dbReference type="SAM" id="MobiDB-lite"/>
    </source>
</evidence>
<evidence type="ECO:0000256" key="3">
    <source>
        <dbReference type="ARBA" id="ARBA00022989"/>
    </source>
</evidence>
<evidence type="ECO:0000313" key="7">
    <source>
        <dbReference type="EMBL" id="CAF3900033.1"/>
    </source>
</evidence>
<dbReference type="PANTHER" id="PTHR11662:SF399">
    <property type="entry name" value="FI19708P1-RELATED"/>
    <property type="match status" value="1"/>
</dbReference>
<evidence type="ECO:0000256" key="4">
    <source>
        <dbReference type="ARBA" id="ARBA00023136"/>
    </source>
</evidence>
<feature type="region of interest" description="Disordered" evidence="5">
    <location>
        <begin position="1"/>
        <end position="20"/>
    </location>
</feature>
<dbReference type="SUPFAM" id="SSF103473">
    <property type="entry name" value="MFS general substrate transporter"/>
    <property type="match status" value="1"/>
</dbReference>
<keyword evidence="3 6" id="KW-1133">Transmembrane helix</keyword>
<dbReference type="Proteomes" id="UP000663874">
    <property type="component" value="Unassembled WGS sequence"/>
</dbReference>
<feature type="transmembrane region" description="Helical" evidence="6">
    <location>
        <begin position="89"/>
        <end position="117"/>
    </location>
</feature>
<accession>A0A819HLB0</accession>
<gene>
    <name evidence="7" type="ORF">FNK824_LOCUS20523</name>
</gene>
<organism evidence="7 8">
    <name type="scientific">Rotaria sordida</name>
    <dbReference type="NCBI Taxonomy" id="392033"/>
    <lineage>
        <taxon>Eukaryota</taxon>
        <taxon>Metazoa</taxon>
        <taxon>Spiralia</taxon>
        <taxon>Gnathifera</taxon>
        <taxon>Rotifera</taxon>
        <taxon>Eurotatoria</taxon>
        <taxon>Bdelloidea</taxon>
        <taxon>Philodinida</taxon>
        <taxon>Philodinidae</taxon>
        <taxon>Rotaria</taxon>
    </lineage>
</organism>
<comment type="caution">
    <text evidence="7">The sequence shown here is derived from an EMBL/GenBank/DDBJ whole genome shotgun (WGS) entry which is preliminary data.</text>
</comment>
<feature type="region of interest" description="Disordered" evidence="5">
    <location>
        <begin position="28"/>
        <end position="56"/>
    </location>
</feature>
<comment type="subcellular location">
    <subcellularLocation>
        <location evidence="1">Membrane</location>
        <topology evidence="1">Multi-pass membrane protein</topology>
    </subcellularLocation>
</comment>
<reference evidence="7" key="1">
    <citation type="submission" date="2021-02" db="EMBL/GenBank/DDBJ databases">
        <authorList>
            <person name="Nowell W R."/>
        </authorList>
    </citation>
    <scope>NUCLEOTIDE SEQUENCE</scope>
</reference>
<feature type="transmembrane region" description="Helical" evidence="6">
    <location>
        <begin position="155"/>
        <end position="175"/>
    </location>
</feature>
<sequence>MIKRREGTSLMIVNDSDEDERLPLLSCDSDQQQQEQNERLIPSPEEEVEQGAITSANENETTTKFALSEYVAEPSLIGSLRCAAMPARYVVAIWAFFGFLCLYALRVNISLAIVAMVPPQSALNQSVRSCPISNTSSPKPSSNYEFDWKPSTQEFILGAFFYGYILSQVIGGDTIKHKSSSYRIPNCFLIFIVRQFSRKIRYIIAGLSTDCLIVFNVNFNVLSQSRRDPTITIANSTKPIQ</sequence>
<evidence type="ECO:0000256" key="2">
    <source>
        <dbReference type="ARBA" id="ARBA00022692"/>
    </source>
</evidence>
<dbReference type="GO" id="GO:0016324">
    <property type="term" value="C:apical plasma membrane"/>
    <property type="evidence" value="ECO:0007669"/>
    <property type="project" value="TreeGrafter"/>
</dbReference>
<evidence type="ECO:0000313" key="8">
    <source>
        <dbReference type="Proteomes" id="UP000663874"/>
    </source>
</evidence>
<dbReference type="GO" id="GO:0006820">
    <property type="term" value="P:monoatomic anion transport"/>
    <property type="evidence" value="ECO:0007669"/>
    <property type="project" value="TreeGrafter"/>
</dbReference>
<evidence type="ECO:0000256" key="6">
    <source>
        <dbReference type="SAM" id="Phobius"/>
    </source>
</evidence>
<dbReference type="PANTHER" id="PTHR11662">
    <property type="entry name" value="SOLUTE CARRIER FAMILY 17"/>
    <property type="match status" value="1"/>
</dbReference>
<proteinExistence type="predicted"/>
<dbReference type="InterPro" id="IPR036259">
    <property type="entry name" value="MFS_trans_sf"/>
</dbReference>
<protein>
    <submittedName>
        <fullName evidence="7">Uncharacterized protein</fullName>
    </submittedName>
</protein>
<dbReference type="AlphaFoldDB" id="A0A819HLB0"/>
<name>A0A819HLB0_9BILA</name>
<dbReference type="EMBL" id="CAJOBE010003776">
    <property type="protein sequence ID" value="CAF3900033.1"/>
    <property type="molecule type" value="Genomic_DNA"/>
</dbReference>
<dbReference type="InterPro" id="IPR050382">
    <property type="entry name" value="MFS_Na/Anion_cotransporter"/>
</dbReference>
<keyword evidence="4 6" id="KW-0472">Membrane</keyword>
<evidence type="ECO:0000256" key="1">
    <source>
        <dbReference type="ARBA" id="ARBA00004141"/>
    </source>
</evidence>
<keyword evidence="2 6" id="KW-0812">Transmembrane</keyword>